<dbReference type="Pfam" id="PF05848">
    <property type="entry name" value="CtsR"/>
    <property type="match status" value="1"/>
</dbReference>
<dbReference type="Pfam" id="PF17727">
    <property type="entry name" value="CtsR_C"/>
    <property type="match status" value="1"/>
</dbReference>
<evidence type="ECO:0000256" key="5">
    <source>
        <dbReference type="ARBA" id="ARBA00023125"/>
    </source>
</evidence>
<comment type="similarity">
    <text evidence="1 7">Belongs to the CtsR family.</text>
</comment>
<evidence type="ECO:0000256" key="2">
    <source>
        <dbReference type="ARBA" id="ARBA00014129"/>
    </source>
</evidence>
<feature type="domain" description="CtsR C-terminal dimerization" evidence="9">
    <location>
        <begin position="80"/>
        <end position="147"/>
    </location>
</feature>
<dbReference type="Gene3D" id="1.10.1200.150">
    <property type="entry name" value="Transcriptional regulator CtsR, C-terminal domain"/>
    <property type="match status" value="1"/>
</dbReference>
<dbReference type="Proteomes" id="UP001154312">
    <property type="component" value="Unassembled WGS sequence"/>
</dbReference>
<proteinExistence type="inferred from homology"/>
<dbReference type="GO" id="GO:0006355">
    <property type="term" value="P:regulation of DNA-templated transcription"/>
    <property type="evidence" value="ECO:0007669"/>
    <property type="project" value="UniProtKB-UniRule"/>
</dbReference>
<evidence type="ECO:0000313" key="10">
    <source>
        <dbReference type="EMBL" id="MDF9407735.1"/>
    </source>
</evidence>
<organism evidence="10 11">
    <name type="scientific">Pelotomaculum isophthalicicum JI</name>
    <dbReference type="NCBI Taxonomy" id="947010"/>
    <lineage>
        <taxon>Bacteria</taxon>
        <taxon>Bacillati</taxon>
        <taxon>Bacillota</taxon>
        <taxon>Clostridia</taxon>
        <taxon>Eubacteriales</taxon>
        <taxon>Desulfotomaculaceae</taxon>
        <taxon>Pelotomaculum</taxon>
    </lineage>
</organism>
<keyword evidence="11" id="KW-1185">Reference proteome</keyword>
<dbReference type="PIRSF" id="PIRSF010607">
    <property type="entry name" value="Txn_repr_CtsR"/>
    <property type="match status" value="1"/>
</dbReference>
<dbReference type="AlphaFoldDB" id="A0A9X4JTP5"/>
<name>A0A9X4JTP5_9FIRM</name>
<dbReference type="EMBL" id="JAKOAV010000006">
    <property type="protein sequence ID" value="MDF9407735.1"/>
    <property type="molecule type" value="Genomic_DNA"/>
</dbReference>
<protein>
    <recommendedName>
        <fullName evidence="2 7">Transcriptional regulator CtsR</fullName>
    </recommendedName>
</protein>
<dbReference type="GO" id="GO:0003677">
    <property type="term" value="F:DNA binding"/>
    <property type="evidence" value="ECO:0007669"/>
    <property type="project" value="UniProtKB-UniRule"/>
</dbReference>
<dbReference type="InterPro" id="IPR041902">
    <property type="entry name" value="CtsR_N_sf"/>
</dbReference>
<evidence type="ECO:0000256" key="4">
    <source>
        <dbReference type="ARBA" id="ARBA00023015"/>
    </source>
</evidence>
<feature type="domain" description="CtsR N-terminal HTH" evidence="8">
    <location>
        <begin position="3"/>
        <end position="73"/>
    </location>
</feature>
<dbReference type="RefSeq" id="WP_277442975.1">
    <property type="nucleotide sequence ID" value="NZ_JAKOAV010000006.1"/>
</dbReference>
<dbReference type="Gene3D" id="3.30.56.130">
    <property type="entry name" value="Transcriptional regulator CtsR, winged HTH domain"/>
    <property type="match status" value="1"/>
</dbReference>
<keyword evidence="6 7" id="KW-0804">Transcription</keyword>
<keyword evidence="5 7" id="KW-0238">DNA-binding</keyword>
<evidence type="ECO:0000259" key="9">
    <source>
        <dbReference type="Pfam" id="PF17727"/>
    </source>
</evidence>
<dbReference type="InterPro" id="IPR041473">
    <property type="entry name" value="CtsR_C"/>
</dbReference>
<evidence type="ECO:0000313" key="11">
    <source>
        <dbReference type="Proteomes" id="UP001154312"/>
    </source>
</evidence>
<keyword evidence="3 7" id="KW-0678">Repressor</keyword>
<evidence type="ECO:0000256" key="6">
    <source>
        <dbReference type="ARBA" id="ARBA00023163"/>
    </source>
</evidence>
<keyword evidence="4 7" id="KW-0805">Transcription regulation</keyword>
<dbReference type="InterPro" id="IPR008463">
    <property type="entry name" value="CtsR"/>
</dbReference>
<dbReference type="InterPro" id="IPR040465">
    <property type="entry name" value="CtsR_N"/>
</dbReference>
<sequence>MNNISDLIERYLKKMLAESIQDFIEVQRSELANRFNCVPSQINYVLTTRFSTGRGYIVESRRGGGGFIRIVKVPLDQRVDLILDISNMIGDSISQNEAAGLIRRLLEEELITKREARLMLSAMDGSILRLNLPARDQLRAMILKAMVVAVLRE</sequence>
<evidence type="ECO:0000256" key="3">
    <source>
        <dbReference type="ARBA" id="ARBA00022491"/>
    </source>
</evidence>
<gene>
    <name evidence="10" type="ORF">L7E55_05070</name>
</gene>
<dbReference type="InterPro" id="IPR041908">
    <property type="entry name" value="CtsR_C_sf"/>
</dbReference>
<reference evidence="10" key="1">
    <citation type="submission" date="2022-02" db="EMBL/GenBank/DDBJ databases">
        <authorList>
            <person name="Leng L."/>
        </authorList>
    </citation>
    <scope>NUCLEOTIDE SEQUENCE</scope>
    <source>
        <strain evidence="10">JI</strain>
    </source>
</reference>
<accession>A0A9X4JTP5</accession>
<evidence type="ECO:0000259" key="8">
    <source>
        <dbReference type="Pfam" id="PF05848"/>
    </source>
</evidence>
<comment type="caution">
    <text evidence="10">The sequence shown here is derived from an EMBL/GenBank/DDBJ whole genome shotgun (WGS) entry which is preliminary data.</text>
</comment>
<evidence type="ECO:0000256" key="1">
    <source>
        <dbReference type="ARBA" id="ARBA00010189"/>
    </source>
</evidence>
<evidence type="ECO:0000256" key="7">
    <source>
        <dbReference type="PIRNR" id="PIRNR010607"/>
    </source>
</evidence>